<keyword evidence="4" id="KW-1185">Reference proteome</keyword>
<dbReference type="GO" id="GO:0003676">
    <property type="term" value="F:nucleic acid binding"/>
    <property type="evidence" value="ECO:0007669"/>
    <property type="project" value="InterPro"/>
</dbReference>
<accession>A0A3P7I034</accession>
<gene>
    <name evidence="3" type="ORF">SVUK_LOCUS848</name>
</gene>
<evidence type="ECO:0000313" key="3">
    <source>
        <dbReference type="EMBL" id="VDM65850.1"/>
    </source>
</evidence>
<feature type="domain" description="G-patch" evidence="2">
    <location>
        <begin position="65"/>
        <end position="89"/>
    </location>
</feature>
<reference evidence="3 4" key="1">
    <citation type="submission" date="2018-11" db="EMBL/GenBank/DDBJ databases">
        <authorList>
            <consortium name="Pathogen Informatics"/>
        </authorList>
    </citation>
    <scope>NUCLEOTIDE SEQUENCE [LARGE SCALE GENOMIC DNA]</scope>
</reference>
<dbReference type="EMBL" id="UYYB01001537">
    <property type="protein sequence ID" value="VDM65850.1"/>
    <property type="molecule type" value="Genomic_DNA"/>
</dbReference>
<sequence length="89" mass="10223">MSVLTKAKREDLKETFEEEYDHYKGKRRYTDDSADGHLSDSSSDDLESPPEKVFAPNEEMERSKPMTNAEKMMAKMGYKEGKGLGKQKQ</sequence>
<name>A0A3P7I034_STRVU</name>
<dbReference type="Proteomes" id="UP000270094">
    <property type="component" value="Unassembled WGS sequence"/>
</dbReference>
<evidence type="ECO:0000313" key="4">
    <source>
        <dbReference type="Proteomes" id="UP000270094"/>
    </source>
</evidence>
<protein>
    <recommendedName>
        <fullName evidence="2">G-patch domain-containing protein</fullName>
    </recommendedName>
</protein>
<dbReference type="PROSITE" id="PS50174">
    <property type="entry name" value="G_PATCH"/>
    <property type="match status" value="1"/>
</dbReference>
<dbReference type="InterPro" id="IPR000467">
    <property type="entry name" value="G_patch_dom"/>
</dbReference>
<feature type="non-terminal residue" evidence="3">
    <location>
        <position position="89"/>
    </location>
</feature>
<dbReference type="AlphaFoldDB" id="A0A3P7I034"/>
<proteinExistence type="predicted"/>
<feature type="region of interest" description="Disordered" evidence="1">
    <location>
        <begin position="1"/>
        <end position="89"/>
    </location>
</feature>
<feature type="compositionally biased region" description="Basic and acidic residues" evidence="1">
    <location>
        <begin position="28"/>
        <end position="38"/>
    </location>
</feature>
<organism evidence="3 4">
    <name type="scientific">Strongylus vulgaris</name>
    <name type="common">Blood worm</name>
    <dbReference type="NCBI Taxonomy" id="40348"/>
    <lineage>
        <taxon>Eukaryota</taxon>
        <taxon>Metazoa</taxon>
        <taxon>Ecdysozoa</taxon>
        <taxon>Nematoda</taxon>
        <taxon>Chromadorea</taxon>
        <taxon>Rhabditida</taxon>
        <taxon>Rhabditina</taxon>
        <taxon>Rhabditomorpha</taxon>
        <taxon>Strongyloidea</taxon>
        <taxon>Strongylidae</taxon>
        <taxon>Strongylus</taxon>
    </lineage>
</organism>
<evidence type="ECO:0000259" key="2">
    <source>
        <dbReference type="PROSITE" id="PS50174"/>
    </source>
</evidence>
<evidence type="ECO:0000256" key="1">
    <source>
        <dbReference type="SAM" id="MobiDB-lite"/>
    </source>
</evidence>
<dbReference type="Pfam" id="PF01585">
    <property type="entry name" value="G-patch"/>
    <property type="match status" value="1"/>
</dbReference>
<dbReference type="OrthoDB" id="10251234at2759"/>